<sequence length="96" mass="11531">AGLYVEVVTNMVTKVSNTKKIRIQFTKREVWRLRNLLAGQYYFDRRNLRWEKKRIARGKPDSRVYPVALQEKHLNGTRRLLKKLSKAVGEKQWFVR</sequence>
<name>X1UKY9_9ZZZZ</name>
<feature type="non-terminal residue" evidence="1">
    <location>
        <position position="1"/>
    </location>
</feature>
<comment type="caution">
    <text evidence="1">The sequence shown here is derived from an EMBL/GenBank/DDBJ whole genome shotgun (WGS) entry which is preliminary data.</text>
</comment>
<protein>
    <submittedName>
        <fullName evidence="1">Uncharacterized protein</fullName>
    </submittedName>
</protein>
<proteinExistence type="predicted"/>
<dbReference type="EMBL" id="BARW01021211">
    <property type="protein sequence ID" value="GAJ00546.1"/>
    <property type="molecule type" value="Genomic_DNA"/>
</dbReference>
<accession>X1UKY9</accession>
<evidence type="ECO:0000313" key="1">
    <source>
        <dbReference type="EMBL" id="GAJ00546.1"/>
    </source>
</evidence>
<gene>
    <name evidence="1" type="ORF">S12H4_35685</name>
</gene>
<organism evidence="1">
    <name type="scientific">marine sediment metagenome</name>
    <dbReference type="NCBI Taxonomy" id="412755"/>
    <lineage>
        <taxon>unclassified sequences</taxon>
        <taxon>metagenomes</taxon>
        <taxon>ecological metagenomes</taxon>
    </lineage>
</organism>
<dbReference type="AlphaFoldDB" id="X1UKY9"/>
<reference evidence="1" key="1">
    <citation type="journal article" date="2014" name="Front. Microbiol.">
        <title>High frequency of phylogenetically diverse reductive dehalogenase-homologous genes in deep subseafloor sedimentary metagenomes.</title>
        <authorList>
            <person name="Kawai M."/>
            <person name="Futagami T."/>
            <person name="Toyoda A."/>
            <person name="Takaki Y."/>
            <person name="Nishi S."/>
            <person name="Hori S."/>
            <person name="Arai W."/>
            <person name="Tsubouchi T."/>
            <person name="Morono Y."/>
            <person name="Uchiyama I."/>
            <person name="Ito T."/>
            <person name="Fujiyama A."/>
            <person name="Inagaki F."/>
            <person name="Takami H."/>
        </authorList>
    </citation>
    <scope>NUCLEOTIDE SEQUENCE</scope>
    <source>
        <strain evidence="1">Expedition CK06-06</strain>
    </source>
</reference>